<keyword evidence="2" id="KW-1185">Reference proteome</keyword>
<organism evidence="1 2">
    <name type="scientific">Allacma fusca</name>
    <dbReference type="NCBI Taxonomy" id="39272"/>
    <lineage>
        <taxon>Eukaryota</taxon>
        <taxon>Metazoa</taxon>
        <taxon>Ecdysozoa</taxon>
        <taxon>Arthropoda</taxon>
        <taxon>Hexapoda</taxon>
        <taxon>Collembola</taxon>
        <taxon>Symphypleona</taxon>
        <taxon>Sminthuridae</taxon>
        <taxon>Allacma</taxon>
    </lineage>
</organism>
<reference evidence="1" key="1">
    <citation type="submission" date="2021-06" db="EMBL/GenBank/DDBJ databases">
        <authorList>
            <person name="Hodson N. C."/>
            <person name="Mongue J. A."/>
            <person name="Jaron S. K."/>
        </authorList>
    </citation>
    <scope>NUCLEOTIDE SEQUENCE</scope>
</reference>
<evidence type="ECO:0000313" key="1">
    <source>
        <dbReference type="EMBL" id="CAG7662135.1"/>
    </source>
</evidence>
<gene>
    <name evidence="1" type="ORF">AFUS01_LOCUS1433</name>
</gene>
<dbReference type="EMBL" id="CAJVCH010007960">
    <property type="protein sequence ID" value="CAG7662135.1"/>
    <property type="molecule type" value="Genomic_DNA"/>
</dbReference>
<dbReference type="AlphaFoldDB" id="A0A8J2J0H6"/>
<feature type="non-terminal residue" evidence="1">
    <location>
        <position position="545"/>
    </location>
</feature>
<dbReference type="Proteomes" id="UP000708208">
    <property type="component" value="Unassembled WGS sequence"/>
</dbReference>
<comment type="caution">
    <text evidence="1">The sequence shown here is derived from an EMBL/GenBank/DDBJ whole genome shotgun (WGS) entry which is preliminary data.</text>
</comment>
<sequence length="545" mass="61703">HVMAFNYITVKSEDGLIFFMSEAEIKMMPKLAEVVAADAPEKRLIQRSLATIPPVKDLWTNLPSSCSENKTRCLIGCKRIHRNMTILNFVVVALTYSVASRMPSGYVMLSVTHKTNINEAFQLVCSHLDCYGETCQSLSIFKDSNPFLRKDYETQDILIYPLAGSPFRLMQFRFLNTRVIVEGKIANEHASGNFTCQMTGHSGTDTDWGEMSLFPCKNCTFEAVIPNITFNPQPFSQGMNRTVGADFEVSCNHISCNDNDCIYLNILKDDQPFLRTEFGLENVNIYPLEGNPFGRIKLQKYENVTKVVVQVRNYRAGGKYSCEFVSLGGQFKDSSYLNVIAPEYDLDTSFVHNQAETRRCYSNIYRVSQVDRELIDVLSGNYDSENVDPDLNMLEEWNFITENSKGDNVFLTSCEQLRVEEKINNAHESDIAWEQLVGEIFLPISNNNNSQLGQGQRRSKSQDMTTEVLERVFQCTKSINSLTPIIPSLILEDIELTPESLTKRHFGQRKTSSSIPEYLTSTNTSSDEIVLALPGVPDVNFKYVP</sequence>
<name>A0A8J2J0H6_9HEXA</name>
<proteinExistence type="predicted"/>
<accession>A0A8J2J0H6</accession>
<protein>
    <submittedName>
        <fullName evidence="1">Uncharacterized protein</fullName>
    </submittedName>
</protein>
<feature type="non-terminal residue" evidence="1">
    <location>
        <position position="1"/>
    </location>
</feature>
<evidence type="ECO:0000313" key="2">
    <source>
        <dbReference type="Proteomes" id="UP000708208"/>
    </source>
</evidence>